<dbReference type="EMBL" id="BMVC01000001">
    <property type="protein sequence ID" value="GHC80413.1"/>
    <property type="molecule type" value="Genomic_DNA"/>
</dbReference>
<protein>
    <recommendedName>
        <fullName evidence="1">Mycothiol-dependent maleylpyruvate isomerase metal-binding domain-containing protein</fullName>
    </recommendedName>
</protein>
<feature type="domain" description="Mycothiol-dependent maleylpyruvate isomerase metal-binding" evidence="1">
    <location>
        <begin position="9"/>
        <end position="136"/>
    </location>
</feature>
<evidence type="ECO:0000259" key="1">
    <source>
        <dbReference type="Pfam" id="PF11716"/>
    </source>
</evidence>
<dbReference type="GO" id="GO:0046872">
    <property type="term" value="F:metal ion binding"/>
    <property type="evidence" value="ECO:0007669"/>
    <property type="project" value="InterPro"/>
</dbReference>
<dbReference type="Proteomes" id="UP000638353">
    <property type="component" value="Unassembled WGS sequence"/>
</dbReference>
<gene>
    <name evidence="2" type="ORF">GCM10010334_07450</name>
</gene>
<dbReference type="InterPro" id="IPR017520">
    <property type="entry name" value="CHP03086"/>
</dbReference>
<dbReference type="SUPFAM" id="SSF109854">
    <property type="entry name" value="DinB/YfiT-like putative metalloenzymes"/>
    <property type="match status" value="1"/>
</dbReference>
<proteinExistence type="predicted"/>
<accession>A0A918WT57</accession>
<dbReference type="Pfam" id="PF11716">
    <property type="entry name" value="MDMPI_N"/>
    <property type="match status" value="1"/>
</dbReference>
<name>A0A918WT57_9ACTN</name>
<evidence type="ECO:0000313" key="3">
    <source>
        <dbReference type="Proteomes" id="UP000638353"/>
    </source>
</evidence>
<dbReference type="RefSeq" id="WP_189821187.1">
    <property type="nucleotide sequence ID" value="NZ_BMVC01000001.1"/>
</dbReference>
<dbReference type="NCBIfam" id="TIGR03083">
    <property type="entry name" value="maleylpyruvate isomerase family mycothiol-dependent enzyme"/>
    <property type="match status" value="1"/>
</dbReference>
<dbReference type="InterPro" id="IPR034660">
    <property type="entry name" value="DinB/YfiT-like"/>
</dbReference>
<sequence length="199" mass="20420">MTSNQWDLLDQAHQAIRTAAVRVAAHQWTAPTPCSEWNVAQVLRHAAGDQLAYASKITGGEGPGFDPFAPDAAAFGGESSAAALLDPALSRTAEAFAGVKPGESAVPVPLPPFSLTAELAVGAAALDAAVHAWDIAAATGRPSPLTLDLARALLPVAHALVEPLRGFAFAAAVEPAEGADDVAVLLNHLGRRADWAARD</sequence>
<dbReference type="InterPro" id="IPR024344">
    <property type="entry name" value="MDMPI_metal-binding"/>
</dbReference>
<reference evidence="2" key="1">
    <citation type="journal article" date="2014" name="Int. J. Syst. Evol. Microbiol.">
        <title>Complete genome sequence of Corynebacterium casei LMG S-19264T (=DSM 44701T), isolated from a smear-ripened cheese.</title>
        <authorList>
            <consortium name="US DOE Joint Genome Institute (JGI-PGF)"/>
            <person name="Walter F."/>
            <person name="Albersmeier A."/>
            <person name="Kalinowski J."/>
            <person name="Ruckert C."/>
        </authorList>
    </citation>
    <scope>NUCLEOTIDE SEQUENCE</scope>
    <source>
        <strain evidence="2">JCM 4637</strain>
    </source>
</reference>
<reference evidence="2" key="2">
    <citation type="submission" date="2020-09" db="EMBL/GenBank/DDBJ databases">
        <authorList>
            <person name="Sun Q."/>
            <person name="Ohkuma M."/>
        </authorList>
    </citation>
    <scope>NUCLEOTIDE SEQUENCE</scope>
    <source>
        <strain evidence="2">JCM 4637</strain>
    </source>
</reference>
<evidence type="ECO:0000313" key="2">
    <source>
        <dbReference type="EMBL" id="GHC80413.1"/>
    </source>
</evidence>
<dbReference type="NCBIfam" id="TIGR03086">
    <property type="entry name" value="TIGR03086 family metal-binding protein"/>
    <property type="match status" value="1"/>
</dbReference>
<comment type="caution">
    <text evidence="2">The sequence shown here is derived from an EMBL/GenBank/DDBJ whole genome shotgun (WGS) entry which is preliminary data.</text>
</comment>
<dbReference type="InterPro" id="IPR017517">
    <property type="entry name" value="Maleyloyr_isom"/>
</dbReference>
<dbReference type="Gene3D" id="1.20.120.450">
    <property type="entry name" value="dinb family like domain"/>
    <property type="match status" value="1"/>
</dbReference>
<organism evidence="2 3">
    <name type="scientific">Streptomyces finlayi</name>
    <dbReference type="NCBI Taxonomy" id="67296"/>
    <lineage>
        <taxon>Bacteria</taxon>
        <taxon>Bacillati</taxon>
        <taxon>Actinomycetota</taxon>
        <taxon>Actinomycetes</taxon>
        <taxon>Kitasatosporales</taxon>
        <taxon>Streptomycetaceae</taxon>
        <taxon>Streptomyces</taxon>
    </lineage>
</organism>
<dbReference type="AlphaFoldDB" id="A0A918WT57"/>